<dbReference type="InterPro" id="IPR051328">
    <property type="entry name" value="T7SS_ABC-Transporter"/>
</dbReference>
<dbReference type="AlphaFoldDB" id="A0A3E2DKQ4"/>
<dbReference type="Pfam" id="PF01061">
    <property type="entry name" value="ABC2_membrane"/>
    <property type="match status" value="1"/>
</dbReference>
<organism evidence="7 8">
    <name type="scientific">Cutibacterium avidum</name>
    <dbReference type="NCBI Taxonomy" id="33010"/>
    <lineage>
        <taxon>Bacteria</taxon>
        <taxon>Bacillati</taxon>
        <taxon>Actinomycetota</taxon>
        <taxon>Actinomycetes</taxon>
        <taxon>Propionibacteriales</taxon>
        <taxon>Propionibacteriaceae</taxon>
        <taxon>Cutibacterium</taxon>
    </lineage>
</organism>
<evidence type="ECO:0000313" key="7">
    <source>
        <dbReference type="EMBL" id="RFT45930.1"/>
    </source>
</evidence>
<dbReference type="PANTHER" id="PTHR43077:SF11">
    <property type="entry name" value="TRANSPORT PERMEASE YVFS-RELATED"/>
    <property type="match status" value="1"/>
</dbReference>
<feature type="transmembrane region" description="Helical" evidence="5">
    <location>
        <begin position="20"/>
        <end position="38"/>
    </location>
</feature>
<protein>
    <submittedName>
        <fullName evidence="7">Permease</fullName>
    </submittedName>
</protein>
<feature type="transmembrane region" description="Helical" evidence="5">
    <location>
        <begin position="167"/>
        <end position="187"/>
    </location>
</feature>
<dbReference type="GO" id="GO:0140359">
    <property type="term" value="F:ABC-type transporter activity"/>
    <property type="evidence" value="ECO:0007669"/>
    <property type="project" value="InterPro"/>
</dbReference>
<gene>
    <name evidence="7" type="ORF">CHT91_03750</name>
</gene>
<evidence type="ECO:0000313" key="8">
    <source>
        <dbReference type="Proteomes" id="UP000259211"/>
    </source>
</evidence>
<reference evidence="7 8" key="1">
    <citation type="submission" date="2017-07" db="EMBL/GenBank/DDBJ databases">
        <authorList>
            <person name="Sun Z.S."/>
            <person name="Albrecht U."/>
            <person name="Echele G."/>
            <person name="Lee C.C."/>
        </authorList>
    </citation>
    <scope>NUCLEOTIDE SEQUENCE [LARGE SCALE GENOMIC DNA]</scope>
    <source>
        <strain evidence="7 8">P16-029</strain>
    </source>
</reference>
<evidence type="ECO:0000256" key="2">
    <source>
        <dbReference type="ARBA" id="ARBA00022692"/>
    </source>
</evidence>
<dbReference type="InterPro" id="IPR013525">
    <property type="entry name" value="ABC2_TM"/>
</dbReference>
<dbReference type="EMBL" id="NOWI01000003">
    <property type="protein sequence ID" value="RFT45930.1"/>
    <property type="molecule type" value="Genomic_DNA"/>
</dbReference>
<dbReference type="GO" id="GO:0016020">
    <property type="term" value="C:membrane"/>
    <property type="evidence" value="ECO:0007669"/>
    <property type="project" value="UniProtKB-SubCell"/>
</dbReference>
<dbReference type="Proteomes" id="UP000259211">
    <property type="component" value="Unassembled WGS sequence"/>
</dbReference>
<proteinExistence type="predicted"/>
<keyword evidence="4 5" id="KW-0472">Membrane</keyword>
<name>A0A3E2DKQ4_9ACTN</name>
<accession>A0A3E2DKQ4</accession>
<feature type="transmembrane region" description="Helical" evidence="5">
    <location>
        <begin position="133"/>
        <end position="155"/>
    </location>
</feature>
<comment type="caution">
    <text evidence="7">The sequence shown here is derived from an EMBL/GenBank/DDBJ whole genome shotgun (WGS) entry which is preliminary data.</text>
</comment>
<evidence type="ECO:0000259" key="6">
    <source>
        <dbReference type="Pfam" id="PF01061"/>
    </source>
</evidence>
<dbReference type="PANTHER" id="PTHR43077">
    <property type="entry name" value="TRANSPORT PERMEASE YVFS-RELATED"/>
    <property type="match status" value="1"/>
</dbReference>
<evidence type="ECO:0000256" key="3">
    <source>
        <dbReference type="ARBA" id="ARBA00022989"/>
    </source>
</evidence>
<comment type="subcellular location">
    <subcellularLocation>
        <location evidence="1">Membrane</location>
        <topology evidence="1">Multi-pass membrane protein</topology>
    </subcellularLocation>
</comment>
<keyword evidence="2 5" id="KW-0812">Transmembrane</keyword>
<feature type="transmembrane region" description="Helical" evidence="5">
    <location>
        <begin position="97"/>
        <end position="121"/>
    </location>
</feature>
<evidence type="ECO:0000256" key="4">
    <source>
        <dbReference type="ARBA" id="ARBA00023136"/>
    </source>
</evidence>
<dbReference type="RefSeq" id="WP_117188822.1">
    <property type="nucleotide sequence ID" value="NZ_JAQDJS010000009.1"/>
</dbReference>
<evidence type="ECO:0000256" key="1">
    <source>
        <dbReference type="ARBA" id="ARBA00004141"/>
    </source>
</evidence>
<sequence length="250" mass="27200">MNITYSLLDIRRMVRTPSIIIFAFVMPVAMYVLFGAIQDYGTILVAHGNVNAAVMASMALYGTATAASGLGSSSALEQQAGWGRQLATTPMTQWNYLVTKIVSIQVVAAVPVALVLLVGALSGARIDGIGWPWTFLLAWVCCVPYTIFGLGMAILIRNENAASLVSFFVLAFAFLGNVFMPLGGFMLKLSRFTPLWGVNLLPRWPIMGGYEMTTQGPVEVDLFRAIISAVAWAVVFVVLAWLVSRRHRDC</sequence>
<keyword evidence="3 5" id="KW-1133">Transmembrane helix</keyword>
<evidence type="ECO:0000256" key="5">
    <source>
        <dbReference type="SAM" id="Phobius"/>
    </source>
</evidence>
<feature type="transmembrane region" description="Helical" evidence="5">
    <location>
        <begin position="58"/>
        <end position="76"/>
    </location>
</feature>
<feature type="transmembrane region" description="Helical" evidence="5">
    <location>
        <begin position="222"/>
        <end position="243"/>
    </location>
</feature>
<feature type="domain" description="ABC-2 type transporter transmembrane" evidence="6">
    <location>
        <begin position="10"/>
        <end position="183"/>
    </location>
</feature>